<evidence type="ECO:0000259" key="12">
    <source>
        <dbReference type="Pfam" id="PF10659"/>
    </source>
</evidence>
<evidence type="ECO:0000256" key="2">
    <source>
        <dbReference type="ARBA" id="ARBA00004609"/>
    </source>
</evidence>
<dbReference type="AlphaFoldDB" id="O97352"/>
<evidence type="ECO:0000256" key="9">
    <source>
        <dbReference type="SAM" id="Coils"/>
    </source>
</evidence>
<keyword evidence="7" id="KW-0325">Glycoprotein</keyword>
<evidence type="ECO:0000256" key="5">
    <source>
        <dbReference type="ARBA" id="ARBA00022729"/>
    </source>
</evidence>
<reference evidence="14" key="1">
    <citation type="journal article" date="1990" name="Nucleic Acids Res.">
        <title>Duplicative activation mechanisms of two trypanosome telomeric VSG genes with structurally simple 5' flanks.</title>
        <authorList>
            <person name="Matthews K.R."/>
            <person name="Shiels P.G."/>
            <person name="Graham S.V."/>
            <person name="Cowan C."/>
            <person name="Barry J.D."/>
        </authorList>
    </citation>
    <scope>NUCLEOTIDE SEQUENCE</scope>
</reference>
<dbReference type="Gene3D" id="3.30.1680.40">
    <property type="match status" value="1"/>
</dbReference>
<name>O97352_9TRYP</name>
<evidence type="ECO:0000256" key="4">
    <source>
        <dbReference type="ARBA" id="ARBA00022622"/>
    </source>
</evidence>
<keyword evidence="3" id="KW-1003">Cell membrane</keyword>
<keyword evidence="8" id="KW-0449">Lipoprotein</keyword>
<dbReference type="VEuPathDB" id="TriTrypDB:Tb427_000837200"/>
<proteinExistence type="predicted"/>
<gene>
    <name evidence="14" type="primary">ILTat 1.61 metacyclic VSG</name>
</gene>
<evidence type="ECO:0000256" key="7">
    <source>
        <dbReference type="ARBA" id="ARBA00023180"/>
    </source>
</evidence>
<comment type="subcellular location">
    <subcellularLocation>
        <location evidence="2">Cell membrane</location>
        <topology evidence="2">Lipid-anchor</topology>
        <topology evidence="2">GPI-anchor</topology>
    </subcellularLocation>
</comment>
<keyword evidence="9" id="KW-0175">Coiled coil</keyword>
<feature type="compositionally biased region" description="Basic and acidic residues" evidence="10">
    <location>
        <begin position="406"/>
        <end position="421"/>
    </location>
</feature>
<dbReference type="SUPFAM" id="SSF118251">
    <property type="entry name" value="Variant surface glycoprotein MITAT 1.2, VSG 221, C-terminal domain"/>
    <property type="match status" value="1"/>
</dbReference>
<evidence type="ECO:0000256" key="1">
    <source>
        <dbReference type="ARBA" id="ARBA00002523"/>
    </source>
</evidence>
<dbReference type="GO" id="GO:0098552">
    <property type="term" value="C:side of membrane"/>
    <property type="evidence" value="ECO:0007669"/>
    <property type="project" value="UniProtKB-KW"/>
</dbReference>
<reference evidence="14" key="2">
    <citation type="journal article" date="1999" name="Mol. Biochem. Parasitol.">
        <title>A structural and transcription pattern for variant surface glycoprotein gene expression sites used in metacyclic stage Trypanosoma brucei.</title>
        <authorList>
            <person name="Graham S.V."/>
            <person name="Terry S."/>
            <person name="Barry J.D."/>
        </authorList>
    </citation>
    <scope>NUCLEOTIDE SEQUENCE</scope>
</reference>
<dbReference type="VEuPathDB" id="TriTrypDB:Tb1125.Tb10.v4.0145"/>
<evidence type="ECO:0000259" key="13">
    <source>
        <dbReference type="Pfam" id="PF13206"/>
    </source>
</evidence>
<feature type="signal peptide" evidence="11">
    <location>
        <begin position="1"/>
        <end position="24"/>
    </location>
</feature>
<evidence type="ECO:0000256" key="8">
    <source>
        <dbReference type="ARBA" id="ARBA00023288"/>
    </source>
</evidence>
<organism evidence="14">
    <name type="scientific">Trypanosoma brucei</name>
    <dbReference type="NCBI Taxonomy" id="5691"/>
    <lineage>
        <taxon>Eukaryota</taxon>
        <taxon>Discoba</taxon>
        <taxon>Euglenozoa</taxon>
        <taxon>Kinetoplastea</taxon>
        <taxon>Metakinetoplastina</taxon>
        <taxon>Trypanosomatida</taxon>
        <taxon>Trypanosomatidae</taxon>
        <taxon>Trypanosoma</taxon>
    </lineage>
</organism>
<keyword evidence="4" id="KW-0336">GPI-anchor</keyword>
<comment type="function">
    <text evidence="1">VSG forms a coat on the surface of the parasite. The trypanosome evades the immune response of the host by expressing a series of antigenically distinct VSGs from an estimated 1000 VSG genes.</text>
</comment>
<dbReference type="GO" id="GO:0005886">
    <property type="term" value="C:plasma membrane"/>
    <property type="evidence" value="ECO:0007669"/>
    <property type="project" value="UniProtKB-SubCell"/>
</dbReference>
<feature type="chain" id="PRO_5004160710" evidence="11">
    <location>
        <begin position="25"/>
        <end position="518"/>
    </location>
</feature>
<dbReference type="InterPro" id="IPR019609">
    <property type="entry name" value="Variant_surf_glycoprt_trypan_C"/>
</dbReference>
<feature type="region of interest" description="Disordered" evidence="10">
    <location>
        <begin position="391"/>
        <end position="421"/>
    </location>
</feature>
<accession>O97352</accession>
<dbReference type="InterPro" id="IPR027446">
    <property type="entry name" value="VSG_C_dom_sf"/>
</dbReference>
<evidence type="ECO:0000313" key="14">
    <source>
        <dbReference type="EMBL" id="CAA09956.1"/>
    </source>
</evidence>
<dbReference type="Pfam" id="PF13206">
    <property type="entry name" value="VSG_B"/>
    <property type="match status" value="1"/>
</dbReference>
<dbReference type="Pfam" id="PF10659">
    <property type="entry name" value="Trypan_glycop_C"/>
    <property type="match status" value="1"/>
</dbReference>
<dbReference type="EMBL" id="AJ012199">
    <property type="protein sequence ID" value="CAA09956.1"/>
    <property type="molecule type" value="Genomic_DNA"/>
</dbReference>
<evidence type="ECO:0000256" key="11">
    <source>
        <dbReference type="SAM" id="SignalP"/>
    </source>
</evidence>
<evidence type="ECO:0000256" key="10">
    <source>
        <dbReference type="SAM" id="MobiDB-lite"/>
    </source>
</evidence>
<protein>
    <submittedName>
        <fullName evidence="14">ILTat 1.61 metacyclic VSG protein</fullName>
    </submittedName>
</protein>
<evidence type="ECO:0000256" key="3">
    <source>
        <dbReference type="ARBA" id="ARBA00022475"/>
    </source>
</evidence>
<sequence length="518" mass="55736">MDLSGRRHCLLAVCLCFCLNFAAANVNEDDNKEAAAALCGILELGAGRAKITPSTGLQTATYDEIQDLNMSLADAAWRSLFRDPSNQDNFRGFPTEEFGESTDWKDKWEEWKNSATRLKEEAVLKQKLKAAGLEGASPSAMRHAQEIIAEIAEAAAHLRRTTEEATKGKIIDQQAVQQKIDEAIYGEKIADEKAFGRAKVFNNAGGSRQANCEGNIGENKASTTLATLICLCAADNNGQTGSEHKACSGQTAVTQQWSGAAAPEQTTVTEMIQLCDTKDSHQITATALQTRLEAVARQLRIINGAAYYGKFVAGNCNGEQGGGLCVKYTDINNNAGKGFNSIPWVDKLRQLREQLEEHERAATKIEQTNTALNCAAAATKAIGRRVQLREAAGSNAAEPVVTQKSAKSEGKQKECNAAGDDPKKCKDLEGKGCTYDEAKPKGQKCTLSEDAKKEVQQTAEKAAGTVSKNESKCGDKKTEGDCKDGCKWENNACKDSSILLNNQFALSVVSAAFAALLF</sequence>
<keyword evidence="6" id="KW-0472">Membrane</keyword>
<dbReference type="VEuPathDB" id="TriTrypDB:Tb927.5.5640"/>
<keyword evidence="5 11" id="KW-0732">Signal</keyword>
<feature type="domain" description="Trypanosome variant surface glycoprotein B-type N-terminal" evidence="13">
    <location>
        <begin position="15"/>
        <end position="372"/>
    </location>
</feature>
<feature type="domain" description="Trypanosome variant surface glycoprotein C-terminal" evidence="12">
    <location>
        <begin position="415"/>
        <end position="517"/>
    </location>
</feature>
<feature type="coiled-coil region" evidence="9">
    <location>
        <begin position="345"/>
        <end position="375"/>
    </location>
</feature>
<evidence type="ECO:0000256" key="6">
    <source>
        <dbReference type="ARBA" id="ARBA00023136"/>
    </source>
</evidence>
<dbReference type="InterPro" id="IPR025932">
    <property type="entry name" value="Trypano_VSG_B_N_dom"/>
</dbReference>